<feature type="compositionally biased region" description="Basic and acidic residues" evidence="1">
    <location>
        <begin position="53"/>
        <end position="69"/>
    </location>
</feature>
<keyword evidence="3" id="KW-1185">Reference proteome</keyword>
<feature type="compositionally biased region" description="Polar residues" evidence="1">
    <location>
        <begin position="83"/>
        <end position="96"/>
    </location>
</feature>
<evidence type="ECO:0000313" key="2">
    <source>
        <dbReference type="EMBL" id="KAF2706421.1"/>
    </source>
</evidence>
<name>A0A6G1K1U2_9PLEO</name>
<dbReference type="Proteomes" id="UP000799428">
    <property type="component" value="Unassembled WGS sequence"/>
</dbReference>
<dbReference type="AlphaFoldDB" id="A0A6G1K1U2"/>
<dbReference type="EMBL" id="MU005776">
    <property type="protein sequence ID" value="KAF2706421.1"/>
    <property type="molecule type" value="Genomic_DNA"/>
</dbReference>
<gene>
    <name evidence="2" type="ORF">K504DRAFT_448108</name>
</gene>
<proteinExistence type="predicted"/>
<reference evidence="2" key="1">
    <citation type="journal article" date="2020" name="Stud. Mycol.">
        <title>101 Dothideomycetes genomes: a test case for predicting lifestyles and emergence of pathogens.</title>
        <authorList>
            <person name="Haridas S."/>
            <person name="Albert R."/>
            <person name="Binder M."/>
            <person name="Bloem J."/>
            <person name="Labutti K."/>
            <person name="Salamov A."/>
            <person name="Andreopoulos B."/>
            <person name="Baker S."/>
            <person name="Barry K."/>
            <person name="Bills G."/>
            <person name="Bluhm B."/>
            <person name="Cannon C."/>
            <person name="Castanera R."/>
            <person name="Culley D."/>
            <person name="Daum C."/>
            <person name="Ezra D."/>
            <person name="Gonzalez J."/>
            <person name="Henrissat B."/>
            <person name="Kuo A."/>
            <person name="Liang C."/>
            <person name="Lipzen A."/>
            <person name="Lutzoni F."/>
            <person name="Magnuson J."/>
            <person name="Mondo S."/>
            <person name="Nolan M."/>
            <person name="Ohm R."/>
            <person name="Pangilinan J."/>
            <person name="Park H.-J."/>
            <person name="Ramirez L."/>
            <person name="Alfaro M."/>
            <person name="Sun H."/>
            <person name="Tritt A."/>
            <person name="Yoshinaga Y."/>
            <person name="Zwiers L.-H."/>
            <person name="Turgeon B."/>
            <person name="Goodwin S."/>
            <person name="Spatafora J."/>
            <person name="Crous P."/>
            <person name="Grigoriev I."/>
        </authorList>
    </citation>
    <scope>NUCLEOTIDE SEQUENCE</scope>
    <source>
        <strain evidence="2">CBS 279.74</strain>
    </source>
</reference>
<sequence>MYLTCRNTDRPDPTDPIRPTRSDPTKPTEPTDRPIDRPIGRPIKITKDTPASKQERKKDKNNRVRDKKVPPARPRRASFLELITNQSTNQSTNQRTEYVRRYKGAKRNFYVHTWL</sequence>
<evidence type="ECO:0000313" key="3">
    <source>
        <dbReference type="Proteomes" id="UP000799428"/>
    </source>
</evidence>
<feature type="compositionally biased region" description="Basic and acidic residues" evidence="1">
    <location>
        <begin position="7"/>
        <end position="39"/>
    </location>
</feature>
<evidence type="ECO:0000256" key="1">
    <source>
        <dbReference type="SAM" id="MobiDB-lite"/>
    </source>
</evidence>
<organism evidence="2 3">
    <name type="scientific">Pleomassaria siparia CBS 279.74</name>
    <dbReference type="NCBI Taxonomy" id="1314801"/>
    <lineage>
        <taxon>Eukaryota</taxon>
        <taxon>Fungi</taxon>
        <taxon>Dikarya</taxon>
        <taxon>Ascomycota</taxon>
        <taxon>Pezizomycotina</taxon>
        <taxon>Dothideomycetes</taxon>
        <taxon>Pleosporomycetidae</taxon>
        <taxon>Pleosporales</taxon>
        <taxon>Pleomassariaceae</taxon>
        <taxon>Pleomassaria</taxon>
    </lineage>
</organism>
<protein>
    <submittedName>
        <fullName evidence="2">Uncharacterized protein</fullName>
    </submittedName>
</protein>
<accession>A0A6G1K1U2</accession>
<feature type="region of interest" description="Disordered" evidence="1">
    <location>
        <begin position="1"/>
        <end position="98"/>
    </location>
</feature>